<name>A0A4Y1Z8W3_9BACL</name>
<evidence type="ECO:0000313" key="1">
    <source>
        <dbReference type="EMBL" id="GAY75499.1"/>
    </source>
</evidence>
<reference evidence="1 2" key="1">
    <citation type="submission" date="2017-11" db="EMBL/GenBank/DDBJ databases">
        <title>Draft Genome Sequence of Sporolactobacillus inulinus NBRC 111894 Isolated from Koso, a Japanese Sugar-Vegetable Fermented Beverage.</title>
        <authorList>
            <person name="Chiou T.Y."/>
            <person name="Oshima K."/>
            <person name="Suda W."/>
            <person name="Hattori M."/>
            <person name="Takahashi T."/>
        </authorList>
    </citation>
    <scope>NUCLEOTIDE SEQUENCE [LARGE SCALE GENOMIC DNA]</scope>
    <source>
        <strain evidence="1 2">NBRC111894</strain>
    </source>
</reference>
<dbReference type="Proteomes" id="UP000319716">
    <property type="component" value="Unassembled WGS sequence"/>
</dbReference>
<dbReference type="AlphaFoldDB" id="A0A4Y1Z8W3"/>
<proteinExistence type="predicted"/>
<gene>
    <name evidence="1" type="ORF">NBRC111894_1053</name>
</gene>
<protein>
    <submittedName>
        <fullName evidence="1">Uncharacterized protein</fullName>
    </submittedName>
</protein>
<evidence type="ECO:0000313" key="2">
    <source>
        <dbReference type="Proteomes" id="UP000319716"/>
    </source>
</evidence>
<accession>A0A4Y1Z8W3</accession>
<dbReference type="EMBL" id="BEXB01000006">
    <property type="protein sequence ID" value="GAY75499.1"/>
    <property type="molecule type" value="Genomic_DNA"/>
</dbReference>
<comment type="caution">
    <text evidence="1">The sequence shown here is derived from an EMBL/GenBank/DDBJ whole genome shotgun (WGS) entry which is preliminary data.</text>
</comment>
<sequence>MRAQPGEKQKKSNWKTAIRTVRVWLFSKNKRRTKIATRWPSGGATDRFDAESH</sequence>
<organism evidence="1 2">
    <name type="scientific">Sporolactobacillus inulinus</name>
    <dbReference type="NCBI Taxonomy" id="2078"/>
    <lineage>
        <taxon>Bacteria</taxon>
        <taxon>Bacillati</taxon>
        <taxon>Bacillota</taxon>
        <taxon>Bacilli</taxon>
        <taxon>Bacillales</taxon>
        <taxon>Sporolactobacillaceae</taxon>
        <taxon>Sporolactobacillus</taxon>
    </lineage>
</organism>